<evidence type="ECO:0008006" key="2">
    <source>
        <dbReference type="Google" id="ProtNLM"/>
    </source>
</evidence>
<proteinExistence type="predicted"/>
<organism evidence="1">
    <name type="scientific">Eubacterium limosum</name>
    <dbReference type="NCBI Taxonomy" id="1736"/>
    <lineage>
        <taxon>Bacteria</taxon>
        <taxon>Bacillati</taxon>
        <taxon>Bacillota</taxon>
        <taxon>Clostridia</taxon>
        <taxon>Eubacteriales</taxon>
        <taxon>Eubacteriaceae</taxon>
        <taxon>Eubacterium</taxon>
    </lineage>
</organism>
<accession>A0A6N3AKX6</accession>
<gene>
    <name evidence="1" type="ORF">ELLFYP34_02270</name>
</gene>
<dbReference type="AlphaFoldDB" id="A0A6N3AKX6"/>
<dbReference type="InterPro" id="IPR012675">
    <property type="entry name" value="Beta-grasp_dom_sf"/>
</dbReference>
<reference evidence="1" key="1">
    <citation type="submission" date="2019-11" db="EMBL/GenBank/DDBJ databases">
        <authorList>
            <person name="Feng L."/>
        </authorList>
    </citation>
    <scope>NUCLEOTIDE SEQUENCE</scope>
    <source>
        <strain evidence="1">ElimosumLFYP34</strain>
    </source>
</reference>
<protein>
    <recommendedName>
        <fullName evidence="2">Sulfur carrier protein</fullName>
    </recommendedName>
</protein>
<dbReference type="EMBL" id="CACRTR010000004">
    <property type="protein sequence ID" value="VYT93169.1"/>
    <property type="molecule type" value="Genomic_DNA"/>
</dbReference>
<evidence type="ECO:0000313" key="1">
    <source>
        <dbReference type="EMBL" id="VYT93169.1"/>
    </source>
</evidence>
<sequence>MVIVIDPFGNQVQIGFQSGMTINQVLEKTQVVLNRLDIVLMDQKKIIPPPFETEVQDKSIIRVLRIVSGG</sequence>
<name>A0A6N3AKX6_EUBLI</name>
<dbReference type="Gene3D" id="3.10.20.30">
    <property type="match status" value="1"/>
</dbReference>